<evidence type="ECO:0000256" key="7">
    <source>
        <dbReference type="RuleBase" id="RU000405"/>
    </source>
</evidence>
<gene>
    <name evidence="10" type="ORF">H4075_20880</name>
</gene>
<dbReference type="GO" id="GO:0004016">
    <property type="term" value="F:adenylate cyclase activity"/>
    <property type="evidence" value="ECO:0007669"/>
    <property type="project" value="UniProtKB-ARBA"/>
</dbReference>
<dbReference type="RefSeq" id="WP_182802746.1">
    <property type="nucleotide sequence ID" value="NZ_CP060007.1"/>
</dbReference>
<dbReference type="InterPro" id="IPR001054">
    <property type="entry name" value="A/G_cyclase"/>
</dbReference>
<feature type="domain" description="Guanylate cyclase" evidence="9">
    <location>
        <begin position="233"/>
        <end position="362"/>
    </location>
</feature>
<dbReference type="SMART" id="SM00044">
    <property type="entry name" value="CYCc"/>
    <property type="match status" value="1"/>
</dbReference>
<evidence type="ECO:0000256" key="4">
    <source>
        <dbReference type="ARBA" id="ARBA00022989"/>
    </source>
</evidence>
<feature type="transmembrane region" description="Helical" evidence="8">
    <location>
        <begin position="163"/>
        <end position="181"/>
    </location>
</feature>
<dbReference type="Pfam" id="PF00211">
    <property type="entry name" value="Guanylate_cyc"/>
    <property type="match status" value="1"/>
</dbReference>
<evidence type="ECO:0000256" key="5">
    <source>
        <dbReference type="ARBA" id="ARBA00023136"/>
    </source>
</evidence>
<name>A0A7G5XG81_9BACT</name>
<dbReference type="GO" id="GO:0016020">
    <property type="term" value="C:membrane"/>
    <property type="evidence" value="ECO:0007669"/>
    <property type="project" value="UniProtKB-SubCell"/>
</dbReference>
<evidence type="ECO:0000256" key="6">
    <source>
        <dbReference type="ARBA" id="ARBA00023239"/>
    </source>
</evidence>
<feature type="transmembrane region" description="Helical" evidence="8">
    <location>
        <begin position="131"/>
        <end position="151"/>
    </location>
</feature>
<evidence type="ECO:0000256" key="1">
    <source>
        <dbReference type="ARBA" id="ARBA00004370"/>
    </source>
</evidence>
<dbReference type="CDD" id="cd07302">
    <property type="entry name" value="CHD"/>
    <property type="match status" value="1"/>
</dbReference>
<dbReference type="Gene3D" id="6.10.250.780">
    <property type="match status" value="1"/>
</dbReference>
<feature type="transmembrane region" description="Helical" evidence="8">
    <location>
        <begin position="106"/>
        <end position="124"/>
    </location>
</feature>
<dbReference type="InterPro" id="IPR018297">
    <property type="entry name" value="A/G_cyclase_CS"/>
</dbReference>
<accession>A0A7G5XG81</accession>
<dbReference type="EMBL" id="CP060007">
    <property type="protein sequence ID" value="QNA44484.1"/>
    <property type="molecule type" value="Genomic_DNA"/>
</dbReference>
<dbReference type="Gene3D" id="3.30.70.1230">
    <property type="entry name" value="Nucleotide cyclase"/>
    <property type="match status" value="1"/>
</dbReference>
<evidence type="ECO:0000256" key="2">
    <source>
        <dbReference type="ARBA" id="ARBA00022692"/>
    </source>
</evidence>
<dbReference type="PANTHER" id="PTHR11920:SF335">
    <property type="entry name" value="GUANYLATE CYCLASE"/>
    <property type="match status" value="1"/>
</dbReference>
<dbReference type="AlphaFoldDB" id="A0A7G5XG81"/>
<dbReference type="KEGG" id="lacs:H4075_20880"/>
<comment type="subcellular location">
    <subcellularLocation>
        <location evidence="1">Membrane</location>
    </subcellularLocation>
</comment>
<evidence type="ECO:0000313" key="11">
    <source>
        <dbReference type="Proteomes" id="UP000515344"/>
    </source>
</evidence>
<protein>
    <submittedName>
        <fullName evidence="10">Adenylate/guanylate cyclase domain-containing protein</fullName>
    </submittedName>
</protein>
<dbReference type="PROSITE" id="PS00452">
    <property type="entry name" value="GUANYLATE_CYCLASE_1"/>
    <property type="match status" value="1"/>
</dbReference>
<keyword evidence="5 8" id="KW-0472">Membrane</keyword>
<keyword evidence="6 7" id="KW-0456">Lyase</keyword>
<sequence length="415" mass="46416">MSAWGNFIESLFEFDVLDIQERRKRRMTIELALWIVVAGTMYNLVYVYLGFTEAITVSVLSIISTILNILVFYFSKKYKLFKISQLIILVFFGFLNHVVLGGFVDSSGVGLCAILAAMGALIFTDVRTARFFFVLFIIGIVGVGAWEFSIINRPFQMPRNLSLTFFIINFIFISAIVYFIVESAFIKSNAFREQLEKEKAKTESLLLNILPGEIALELKNSGWTKARGYASVTVVFSDIIGFSSSARYLTPGKLVEELGLYFGAFDDIMEKYGLEKIKTIGDAYMFVGGIPTETNTHAHDAVMAALEMQEEVERIKQTGSISFPFQLRVGVHTGPIVAGVVGKKKFVYDVWGETVNIAARMEQKGEAGEVNISQATYYLIQNDFICTPRGKISAKNVGDLEMYFVNGKSVANPHR</sequence>
<dbReference type="GO" id="GO:0000166">
    <property type="term" value="F:nucleotide binding"/>
    <property type="evidence" value="ECO:0007669"/>
    <property type="project" value="UniProtKB-KW"/>
</dbReference>
<organism evidence="10 11">
    <name type="scientific">Lacibacter sediminis</name>
    <dbReference type="NCBI Taxonomy" id="2760713"/>
    <lineage>
        <taxon>Bacteria</taxon>
        <taxon>Pseudomonadati</taxon>
        <taxon>Bacteroidota</taxon>
        <taxon>Chitinophagia</taxon>
        <taxon>Chitinophagales</taxon>
        <taxon>Chitinophagaceae</taxon>
        <taxon>Lacibacter</taxon>
    </lineage>
</organism>
<proteinExistence type="inferred from homology"/>
<dbReference type="InterPro" id="IPR029787">
    <property type="entry name" value="Nucleotide_cyclase"/>
</dbReference>
<dbReference type="InterPro" id="IPR050401">
    <property type="entry name" value="Cyclic_nucleotide_synthase"/>
</dbReference>
<evidence type="ECO:0000259" key="9">
    <source>
        <dbReference type="PROSITE" id="PS50125"/>
    </source>
</evidence>
<evidence type="ECO:0000256" key="3">
    <source>
        <dbReference type="ARBA" id="ARBA00022741"/>
    </source>
</evidence>
<dbReference type="GO" id="GO:0009190">
    <property type="term" value="P:cyclic nucleotide biosynthetic process"/>
    <property type="evidence" value="ECO:0007669"/>
    <property type="project" value="InterPro"/>
</dbReference>
<dbReference type="SUPFAM" id="SSF55073">
    <property type="entry name" value="Nucleotide cyclase"/>
    <property type="match status" value="1"/>
</dbReference>
<dbReference type="PANTHER" id="PTHR11920">
    <property type="entry name" value="GUANYLYL CYCLASE"/>
    <property type="match status" value="1"/>
</dbReference>
<keyword evidence="4 8" id="KW-1133">Transmembrane helix</keyword>
<evidence type="ECO:0000313" key="10">
    <source>
        <dbReference type="EMBL" id="QNA44484.1"/>
    </source>
</evidence>
<dbReference type="Proteomes" id="UP000515344">
    <property type="component" value="Chromosome"/>
</dbReference>
<feature type="transmembrane region" description="Helical" evidence="8">
    <location>
        <begin position="80"/>
        <end position="100"/>
    </location>
</feature>
<feature type="transmembrane region" description="Helical" evidence="8">
    <location>
        <begin position="31"/>
        <end position="49"/>
    </location>
</feature>
<evidence type="ECO:0000256" key="8">
    <source>
        <dbReference type="SAM" id="Phobius"/>
    </source>
</evidence>
<dbReference type="GO" id="GO:0035556">
    <property type="term" value="P:intracellular signal transduction"/>
    <property type="evidence" value="ECO:0007669"/>
    <property type="project" value="InterPro"/>
</dbReference>
<keyword evidence="3" id="KW-0547">Nucleotide-binding</keyword>
<keyword evidence="11" id="KW-1185">Reference proteome</keyword>
<keyword evidence="2 8" id="KW-0812">Transmembrane</keyword>
<reference evidence="11" key="1">
    <citation type="submission" date="2020-08" db="EMBL/GenBank/DDBJ databases">
        <title>Lacibacter sp. S13-6-6 genome sequencing.</title>
        <authorList>
            <person name="Jin L."/>
        </authorList>
    </citation>
    <scope>NUCLEOTIDE SEQUENCE [LARGE SCALE GENOMIC DNA]</scope>
    <source>
        <strain evidence="11">S13-6-6</strain>
    </source>
</reference>
<dbReference type="PROSITE" id="PS50125">
    <property type="entry name" value="GUANYLATE_CYCLASE_2"/>
    <property type="match status" value="1"/>
</dbReference>
<comment type="similarity">
    <text evidence="7">Belongs to the adenylyl cyclase class-4/guanylyl cyclase family.</text>
</comment>
<feature type="transmembrane region" description="Helical" evidence="8">
    <location>
        <begin position="55"/>
        <end position="73"/>
    </location>
</feature>